<accession>A0A0U4K9R7</accession>
<sequence length="163" mass="19531">MERRNYNHPTSQRIPRKGKELKGGAKSIRFNTEYWDAFRRRKQEARVKLLQRQVRDHLRFLREDGGQQPVYVFFGSGKEAELWSREFMLALLEVGEVWKPRRQMIRARVERMRGHRARLVAVWSSDPMPTSEHRRQQEVDAMYEIEDLNRVNGYEVSRETASV</sequence>
<dbReference type="EMBL" id="KU160661">
    <property type="protein sequence ID" value="ALY09987.1"/>
    <property type="molecule type" value="Genomic_DNA"/>
</dbReference>
<gene>
    <name evidence="2" type="primary">29</name>
    <name evidence="2" type="ORF">PUMANCARA_29</name>
</gene>
<dbReference type="KEGG" id="vg:40078762"/>
<dbReference type="Proteomes" id="UP000223655">
    <property type="component" value="Segment"/>
</dbReference>
<evidence type="ECO:0000313" key="3">
    <source>
        <dbReference type="Proteomes" id="UP000223655"/>
    </source>
</evidence>
<name>A0A0U4K9R7_9CAUD</name>
<proteinExistence type="predicted"/>
<keyword evidence="3" id="KW-1185">Reference proteome</keyword>
<dbReference type="OrthoDB" id="13351at10239"/>
<evidence type="ECO:0000313" key="2">
    <source>
        <dbReference type="EMBL" id="ALY09987.1"/>
    </source>
</evidence>
<organism evidence="2 3">
    <name type="scientific">Arthrobacter phage Pumancara</name>
    <dbReference type="NCBI Taxonomy" id="1772311"/>
    <lineage>
        <taxon>Viruses</taxon>
        <taxon>Duplodnaviria</taxon>
        <taxon>Heunggongvirae</taxon>
        <taxon>Uroviricota</taxon>
        <taxon>Caudoviricetes</taxon>
        <taxon>Korravirus</taxon>
        <taxon>Korravirus pumancara</taxon>
    </lineage>
</organism>
<feature type="region of interest" description="Disordered" evidence="1">
    <location>
        <begin position="1"/>
        <end position="20"/>
    </location>
</feature>
<dbReference type="GeneID" id="40078762"/>
<protein>
    <submittedName>
        <fullName evidence="2">Uncharacterized protein</fullName>
    </submittedName>
</protein>
<reference evidence="2 3" key="1">
    <citation type="submission" date="2015-11" db="EMBL/GenBank/DDBJ databases">
        <authorList>
            <person name="Guerrero C.A."/>
            <person name="Jacobs-Sera D."/>
            <person name="Bowman C.A."/>
            <person name="Russell D.A."/>
            <person name="Pope W.H."/>
            <person name="Hatfull G.F."/>
        </authorList>
    </citation>
    <scope>NUCLEOTIDE SEQUENCE [LARGE SCALE GENOMIC DNA]</scope>
</reference>
<dbReference type="RefSeq" id="YP_009602895.1">
    <property type="nucleotide sequence ID" value="NC_041945.1"/>
</dbReference>
<evidence type="ECO:0000256" key="1">
    <source>
        <dbReference type="SAM" id="MobiDB-lite"/>
    </source>
</evidence>